<dbReference type="Gene3D" id="3.90.550.10">
    <property type="entry name" value="Spore Coat Polysaccharide Biosynthesis Protein SpsA, Chain A"/>
    <property type="match status" value="1"/>
</dbReference>
<organism evidence="2 3">
    <name type="scientific">Jatrophihabitans lederbergiae</name>
    <dbReference type="NCBI Taxonomy" id="3075547"/>
    <lineage>
        <taxon>Bacteria</taxon>
        <taxon>Bacillati</taxon>
        <taxon>Actinomycetota</taxon>
        <taxon>Actinomycetes</taxon>
        <taxon>Jatrophihabitantales</taxon>
        <taxon>Jatrophihabitantaceae</taxon>
        <taxon>Jatrophihabitans</taxon>
    </lineage>
</organism>
<proteinExistence type="predicted"/>
<dbReference type="Pfam" id="PF00535">
    <property type="entry name" value="Glycos_transf_2"/>
    <property type="match status" value="1"/>
</dbReference>
<dbReference type="InterPro" id="IPR001173">
    <property type="entry name" value="Glyco_trans_2-like"/>
</dbReference>
<gene>
    <name evidence="2" type="ORF">RM423_02995</name>
</gene>
<comment type="caution">
    <text evidence="2">The sequence shown here is derived from an EMBL/GenBank/DDBJ whole genome shotgun (WGS) entry which is preliminary data.</text>
</comment>
<sequence>MQRDLGTVAVVAVTFSPGSSLDSFLDSLAGATTRPVDVVLADNGSTDGSPERAATRQGVRLLATGGNLGYGRAANAGVAATDAEWVVVANPDVVWTAGSLDQLLAAVQRWPRAGALGPLIRTADGAVYPSARAQPSLGRGVGHALLARWWPHNPWSAAYRQERASLAERTAGWLSGACLLLRREAFESVGGFDPSYFMYFEDVDLGARLATAGWLNVYVPTAEVIHAGSHATSRHAAAMISEHHRSAWRFLSRRYRGWRWLPVRVMLRVGLKARELVALRSGRTDSPVVPQVPTDQLQRGESA</sequence>
<reference evidence="3" key="1">
    <citation type="submission" date="2023-07" db="EMBL/GenBank/DDBJ databases">
        <title>30 novel species of actinomycetes from the DSMZ collection.</title>
        <authorList>
            <person name="Nouioui I."/>
        </authorList>
    </citation>
    <scope>NUCLEOTIDE SEQUENCE [LARGE SCALE GENOMIC DNA]</scope>
    <source>
        <strain evidence="3">DSM 44399</strain>
    </source>
</reference>
<dbReference type="EMBL" id="JAVREH010000003">
    <property type="protein sequence ID" value="MDT0260356.1"/>
    <property type="molecule type" value="Genomic_DNA"/>
</dbReference>
<evidence type="ECO:0000313" key="2">
    <source>
        <dbReference type="EMBL" id="MDT0260356.1"/>
    </source>
</evidence>
<dbReference type="Proteomes" id="UP001183176">
    <property type="component" value="Unassembled WGS sequence"/>
</dbReference>
<dbReference type="CDD" id="cd04186">
    <property type="entry name" value="GT_2_like_c"/>
    <property type="match status" value="1"/>
</dbReference>
<dbReference type="EC" id="2.4.-.-" evidence="2"/>
<name>A0ABU2J5T3_9ACTN</name>
<dbReference type="SUPFAM" id="SSF53448">
    <property type="entry name" value="Nucleotide-diphospho-sugar transferases"/>
    <property type="match status" value="1"/>
</dbReference>
<keyword evidence="2" id="KW-0808">Transferase</keyword>
<accession>A0ABU2J5T3</accession>
<dbReference type="PANTHER" id="PTHR43179:SF7">
    <property type="entry name" value="RHAMNOSYLTRANSFERASE WBBL"/>
    <property type="match status" value="1"/>
</dbReference>
<evidence type="ECO:0000313" key="3">
    <source>
        <dbReference type="Proteomes" id="UP001183176"/>
    </source>
</evidence>
<dbReference type="InterPro" id="IPR029044">
    <property type="entry name" value="Nucleotide-diphossugar_trans"/>
</dbReference>
<dbReference type="GO" id="GO:0016757">
    <property type="term" value="F:glycosyltransferase activity"/>
    <property type="evidence" value="ECO:0007669"/>
    <property type="project" value="UniProtKB-KW"/>
</dbReference>
<dbReference type="PANTHER" id="PTHR43179">
    <property type="entry name" value="RHAMNOSYLTRANSFERASE WBBL"/>
    <property type="match status" value="1"/>
</dbReference>
<keyword evidence="3" id="KW-1185">Reference proteome</keyword>
<evidence type="ECO:0000259" key="1">
    <source>
        <dbReference type="Pfam" id="PF00535"/>
    </source>
</evidence>
<protein>
    <submittedName>
        <fullName evidence="2">Glycosyltransferase family 2 protein</fullName>
        <ecNumber evidence="2">2.4.-.-</ecNumber>
    </submittedName>
</protein>
<feature type="domain" description="Glycosyltransferase 2-like" evidence="1">
    <location>
        <begin position="12"/>
        <end position="189"/>
    </location>
</feature>
<keyword evidence="2" id="KW-0328">Glycosyltransferase</keyword>